<accession>A0A9P0GM90</accession>
<reference evidence="2" key="1">
    <citation type="submission" date="2022-01" db="EMBL/GenBank/DDBJ databases">
        <authorList>
            <person name="King R."/>
        </authorList>
    </citation>
    <scope>NUCLEOTIDE SEQUENCE</scope>
</reference>
<evidence type="ECO:0000256" key="1">
    <source>
        <dbReference type="SAM" id="MobiDB-lite"/>
    </source>
</evidence>
<dbReference type="OrthoDB" id="6671957at2759"/>
<feature type="region of interest" description="Disordered" evidence="1">
    <location>
        <begin position="185"/>
        <end position="208"/>
    </location>
</feature>
<dbReference type="AlphaFoldDB" id="A0A9P0GM90"/>
<gene>
    <name evidence="2" type="ORF">PSYICH_LOCUS14197</name>
</gene>
<dbReference type="EMBL" id="OV651820">
    <property type="protein sequence ID" value="CAH1114128.1"/>
    <property type="molecule type" value="Genomic_DNA"/>
</dbReference>
<name>A0A9P0GM90_9CUCU</name>
<protein>
    <submittedName>
        <fullName evidence="2">Uncharacterized protein</fullName>
    </submittedName>
</protein>
<sequence>MCCVSWFAKACSKNVKNSEGTSATFQNEEVSVRLVDKHDEEEEELLFINSMDSINLKSSWYEQIYVEGKIVKFKLDSGSNMWHIVFLAVFPCIISAGVKPLESLEDGSLWRERIADALLSDDDDFSSENSQIFRHRYPYQIVENTEPDLSMYPRRPSGKRALAMFARWGSINGIGKNRPPIRASNLFDSDDQLSTNSRRMQGQPLRWG</sequence>
<organism evidence="2 3">
    <name type="scientific">Psylliodes chrysocephalus</name>
    <dbReference type="NCBI Taxonomy" id="3402493"/>
    <lineage>
        <taxon>Eukaryota</taxon>
        <taxon>Metazoa</taxon>
        <taxon>Ecdysozoa</taxon>
        <taxon>Arthropoda</taxon>
        <taxon>Hexapoda</taxon>
        <taxon>Insecta</taxon>
        <taxon>Pterygota</taxon>
        <taxon>Neoptera</taxon>
        <taxon>Endopterygota</taxon>
        <taxon>Coleoptera</taxon>
        <taxon>Polyphaga</taxon>
        <taxon>Cucujiformia</taxon>
        <taxon>Chrysomeloidea</taxon>
        <taxon>Chrysomelidae</taxon>
        <taxon>Galerucinae</taxon>
        <taxon>Alticini</taxon>
        <taxon>Psylliodes</taxon>
    </lineage>
</organism>
<evidence type="ECO:0000313" key="2">
    <source>
        <dbReference type="EMBL" id="CAH1114128.1"/>
    </source>
</evidence>
<dbReference type="Proteomes" id="UP001153636">
    <property type="component" value="Chromosome 8"/>
</dbReference>
<keyword evidence="3" id="KW-1185">Reference proteome</keyword>
<proteinExistence type="predicted"/>
<evidence type="ECO:0000313" key="3">
    <source>
        <dbReference type="Proteomes" id="UP001153636"/>
    </source>
</evidence>